<gene>
    <name evidence="2" type="ORF">BDK63_000262</name>
</gene>
<dbReference type="InterPro" id="IPR041916">
    <property type="entry name" value="Anti_sigma_zinc_sf"/>
</dbReference>
<dbReference type="RefSeq" id="WP_183329517.1">
    <property type="nucleotide sequence ID" value="NZ_JACHZF010000002.1"/>
</dbReference>
<reference evidence="2 3" key="1">
    <citation type="submission" date="2020-08" db="EMBL/GenBank/DDBJ databases">
        <title>Genomic Encyclopedia of Archaeal and Bacterial Type Strains, Phase II (KMG-II): from individual species to whole genera.</title>
        <authorList>
            <person name="Goeker M."/>
        </authorList>
    </citation>
    <scope>NUCLEOTIDE SEQUENCE [LARGE SCALE GENOMIC DNA]</scope>
    <source>
        <strain evidence="2 3">5AG</strain>
    </source>
</reference>
<dbReference type="Proteomes" id="UP000553442">
    <property type="component" value="Unassembled WGS sequence"/>
</dbReference>
<keyword evidence="3" id="KW-1185">Reference proteome</keyword>
<proteinExistence type="predicted"/>
<dbReference type="EMBL" id="JACHZF010000002">
    <property type="protein sequence ID" value="MBB3329422.1"/>
    <property type="molecule type" value="Genomic_DNA"/>
</dbReference>
<feature type="domain" description="Putative zinc-finger" evidence="1">
    <location>
        <begin position="8"/>
        <end position="41"/>
    </location>
</feature>
<evidence type="ECO:0000313" key="2">
    <source>
        <dbReference type="EMBL" id="MBB3329422.1"/>
    </source>
</evidence>
<evidence type="ECO:0000313" key="3">
    <source>
        <dbReference type="Proteomes" id="UP000553442"/>
    </source>
</evidence>
<accession>A0A7W5P9C0</accession>
<dbReference type="Pfam" id="PF13490">
    <property type="entry name" value="zf-HC2"/>
    <property type="match status" value="1"/>
</dbReference>
<organism evidence="2 3">
    <name type="scientific">Halomonas campaniensis</name>
    <dbReference type="NCBI Taxonomy" id="213554"/>
    <lineage>
        <taxon>Bacteria</taxon>
        <taxon>Pseudomonadati</taxon>
        <taxon>Pseudomonadota</taxon>
        <taxon>Gammaproteobacteria</taxon>
        <taxon>Oceanospirillales</taxon>
        <taxon>Halomonadaceae</taxon>
        <taxon>Halomonas</taxon>
    </lineage>
</organism>
<comment type="caution">
    <text evidence="2">The sequence shown here is derived from an EMBL/GenBank/DDBJ whole genome shotgun (WGS) entry which is preliminary data.</text>
</comment>
<sequence>MSTRELGCEEVIERLFDYLDRELDAQQAEDIERHLARCRDCFSRTEFERRLRAMVEASGTVKAPPRLHRRIRHLLDQFDSDETDALP</sequence>
<dbReference type="Gene3D" id="1.10.10.1320">
    <property type="entry name" value="Anti-sigma factor, zinc-finger domain"/>
    <property type="match status" value="1"/>
</dbReference>
<name>A0A7W5P9C0_9GAMM</name>
<dbReference type="InterPro" id="IPR027383">
    <property type="entry name" value="Znf_put"/>
</dbReference>
<protein>
    <submittedName>
        <fullName evidence="2">Anti-sigma factor (TIGR02949 family)</fullName>
    </submittedName>
</protein>
<evidence type="ECO:0000259" key="1">
    <source>
        <dbReference type="Pfam" id="PF13490"/>
    </source>
</evidence>
<dbReference type="AlphaFoldDB" id="A0A7W5P9C0"/>